<keyword evidence="3" id="KW-1185">Reference proteome</keyword>
<protein>
    <submittedName>
        <fullName evidence="2">Uncharacterized protein</fullName>
    </submittedName>
</protein>
<gene>
    <name evidence="2" type="ORF">Sru01_58340</name>
</gene>
<dbReference type="RefSeq" id="WP_203992190.1">
    <property type="nucleotide sequence ID" value="NZ_BOOU01000081.1"/>
</dbReference>
<feature type="region of interest" description="Disordered" evidence="1">
    <location>
        <begin position="75"/>
        <end position="96"/>
    </location>
</feature>
<accession>A0A919R705</accession>
<evidence type="ECO:0000256" key="1">
    <source>
        <dbReference type="SAM" id="MobiDB-lite"/>
    </source>
</evidence>
<evidence type="ECO:0000313" key="3">
    <source>
        <dbReference type="Proteomes" id="UP000655287"/>
    </source>
</evidence>
<name>A0A919R705_9ACTN</name>
<sequence length="96" mass="10762">MIRRLFYLGLGAYLGVWTMRRLQALRPDHVARRTADRALELASGARLFADEVRRLSAGRETELRARFALGSVDGVDGTRGARGVESIHHDDEKDGR</sequence>
<dbReference type="AlphaFoldDB" id="A0A919R705"/>
<evidence type="ECO:0000313" key="2">
    <source>
        <dbReference type="EMBL" id="GII80852.1"/>
    </source>
</evidence>
<organism evidence="2 3">
    <name type="scientific">Sphaerisporangium rufum</name>
    <dbReference type="NCBI Taxonomy" id="1381558"/>
    <lineage>
        <taxon>Bacteria</taxon>
        <taxon>Bacillati</taxon>
        <taxon>Actinomycetota</taxon>
        <taxon>Actinomycetes</taxon>
        <taxon>Streptosporangiales</taxon>
        <taxon>Streptosporangiaceae</taxon>
        <taxon>Sphaerisporangium</taxon>
    </lineage>
</organism>
<dbReference type="Proteomes" id="UP000655287">
    <property type="component" value="Unassembled WGS sequence"/>
</dbReference>
<dbReference type="EMBL" id="BOOU01000081">
    <property type="protein sequence ID" value="GII80852.1"/>
    <property type="molecule type" value="Genomic_DNA"/>
</dbReference>
<proteinExistence type="predicted"/>
<reference evidence="2" key="1">
    <citation type="submission" date="2021-01" db="EMBL/GenBank/DDBJ databases">
        <title>Whole genome shotgun sequence of Sphaerisporangium rufum NBRC 109079.</title>
        <authorList>
            <person name="Komaki H."/>
            <person name="Tamura T."/>
        </authorList>
    </citation>
    <scope>NUCLEOTIDE SEQUENCE</scope>
    <source>
        <strain evidence="2">NBRC 109079</strain>
    </source>
</reference>
<feature type="compositionally biased region" description="Basic and acidic residues" evidence="1">
    <location>
        <begin position="85"/>
        <end position="96"/>
    </location>
</feature>
<comment type="caution">
    <text evidence="2">The sequence shown here is derived from an EMBL/GenBank/DDBJ whole genome shotgun (WGS) entry which is preliminary data.</text>
</comment>